<dbReference type="EMBL" id="BNFF01000002">
    <property type="protein sequence ID" value="GHK57852.1"/>
    <property type="molecule type" value="Genomic_DNA"/>
</dbReference>
<protein>
    <submittedName>
        <fullName evidence="1">Uncharacterized protein</fullName>
    </submittedName>
</protein>
<dbReference type="Proteomes" id="UP000655094">
    <property type="component" value="Unassembled WGS sequence"/>
</dbReference>
<dbReference type="AlphaFoldDB" id="A0A919M3M4"/>
<evidence type="ECO:0000313" key="1">
    <source>
        <dbReference type="EMBL" id="GHK57852.1"/>
    </source>
</evidence>
<sequence length="180" mass="19118">MVLSPLITSGRAERVCGNIGTGDGVQRRRKDWAAGRQRIGGGAGRSGDNQAIGSLRERKDFVDIDFELNHMRHFAGVQHHFVDGGADTFLAILLTHLGLQQKAFLGDVVAFQHVGELLQGVVRVKIGEKAEVTAVNADDVNVVTGGVRAAPSILPSPPTTTARSACWPISASVPVFTLLS</sequence>
<accession>A0A919M3M4</accession>
<gene>
    <name evidence="1" type="ORF">KPZU09_75880</name>
</gene>
<reference evidence="1" key="1">
    <citation type="submission" date="2020-10" db="EMBL/GenBank/DDBJ databases">
        <title>Genome Sequence of ESBL Producing Zambian Clinical Strains.</title>
        <authorList>
            <person name="Shawa M."/>
            <person name="Furuta Y."/>
            <person name="Simbotwe M."/>
            <person name="Mulenga E."/>
            <person name="Mubanga M."/>
            <person name="Mulenga G."/>
            <person name="Kaile C."/>
            <person name="Zorigt T."/>
            <person name="Hang'ombe B."/>
            <person name="Higashi H."/>
        </authorList>
    </citation>
    <scope>NUCLEOTIDE SEQUENCE</scope>
    <source>
        <strain evidence="1">Zam_UTH_09</strain>
    </source>
</reference>
<organism evidence="1 2">
    <name type="scientific">Klebsiella pneumoniae</name>
    <dbReference type="NCBI Taxonomy" id="573"/>
    <lineage>
        <taxon>Bacteria</taxon>
        <taxon>Pseudomonadati</taxon>
        <taxon>Pseudomonadota</taxon>
        <taxon>Gammaproteobacteria</taxon>
        <taxon>Enterobacterales</taxon>
        <taxon>Enterobacteriaceae</taxon>
        <taxon>Klebsiella/Raoultella group</taxon>
        <taxon>Klebsiella</taxon>
        <taxon>Klebsiella pneumoniae complex</taxon>
    </lineage>
</organism>
<proteinExistence type="predicted"/>
<evidence type="ECO:0000313" key="2">
    <source>
        <dbReference type="Proteomes" id="UP000655094"/>
    </source>
</evidence>
<name>A0A919M3M4_KLEPN</name>
<comment type="caution">
    <text evidence="1">The sequence shown here is derived from an EMBL/GenBank/DDBJ whole genome shotgun (WGS) entry which is preliminary data.</text>
</comment>